<dbReference type="VEuPathDB" id="FungiDB:RhiirFUN_009083"/>
<keyword evidence="2" id="KW-1185">Reference proteome</keyword>
<protein>
    <recommendedName>
        <fullName evidence="3">Peptidase M20 dimerisation domain-containing protein</fullName>
    </recommendedName>
</protein>
<dbReference type="GO" id="GO:0016805">
    <property type="term" value="F:dipeptidase activity"/>
    <property type="evidence" value="ECO:0007669"/>
    <property type="project" value="TreeGrafter"/>
</dbReference>
<comment type="caution">
    <text evidence="1">The sequence shown here is derived from an EMBL/GenBank/DDBJ whole genome shotgun (WGS) entry which is preliminary data.</text>
</comment>
<dbReference type="SUPFAM" id="SSF53187">
    <property type="entry name" value="Zn-dependent exopeptidases"/>
    <property type="match status" value="1"/>
</dbReference>
<evidence type="ECO:0000313" key="2">
    <source>
        <dbReference type="Proteomes" id="UP000018888"/>
    </source>
</evidence>
<dbReference type="Proteomes" id="UP000018888">
    <property type="component" value="Unassembled WGS sequence"/>
</dbReference>
<dbReference type="InterPro" id="IPR052030">
    <property type="entry name" value="Peptidase_M20/M20A_hydrolases"/>
</dbReference>
<dbReference type="EMBL" id="AUPC02000411">
    <property type="protein sequence ID" value="POG60078.1"/>
    <property type="molecule type" value="Genomic_DNA"/>
</dbReference>
<dbReference type="PANTHER" id="PTHR30575">
    <property type="entry name" value="PEPTIDASE M20"/>
    <property type="match status" value="1"/>
</dbReference>
<dbReference type="Gene3D" id="3.40.630.10">
    <property type="entry name" value="Zn peptidases"/>
    <property type="match status" value="1"/>
</dbReference>
<dbReference type="PANTHER" id="PTHR30575:SF0">
    <property type="entry name" value="XAA-ARG DIPEPTIDASE"/>
    <property type="match status" value="1"/>
</dbReference>
<proteinExistence type="predicted"/>
<reference evidence="1 2" key="1">
    <citation type="journal article" date="2013" name="Proc. Natl. Acad. Sci. U.S.A.">
        <title>Genome of an arbuscular mycorrhizal fungus provides insight into the oldest plant symbiosis.</title>
        <authorList>
            <person name="Tisserant E."/>
            <person name="Malbreil M."/>
            <person name="Kuo A."/>
            <person name="Kohler A."/>
            <person name="Symeonidi A."/>
            <person name="Balestrini R."/>
            <person name="Charron P."/>
            <person name="Duensing N."/>
            <person name="Frei Dit Frey N."/>
            <person name="Gianinazzi-Pearson V."/>
            <person name="Gilbert L.B."/>
            <person name="Handa Y."/>
            <person name="Herr J.R."/>
            <person name="Hijri M."/>
            <person name="Koul R."/>
            <person name="Kawaguchi M."/>
            <person name="Krajinski F."/>
            <person name="Lammers P.J."/>
            <person name="Masclaux F.G."/>
            <person name="Murat C."/>
            <person name="Morin E."/>
            <person name="Ndikumana S."/>
            <person name="Pagni M."/>
            <person name="Petitpierre D."/>
            <person name="Requena N."/>
            <person name="Rosikiewicz P."/>
            <person name="Riley R."/>
            <person name="Saito K."/>
            <person name="San Clemente H."/>
            <person name="Shapiro H."/>
            <person name="van Tuinen D."/>
            <person name="Becard G."/>
            <person name="Bonfante P."/>
            <person name="Paszkowski U."/>
            <person name="Shachar-Hill Y.Y."/>
            <person name="Tuskan G.A."/>
            <person name="Young P.W."/>
            <person name="Sanders I.R."/>
            <person name="Henrissat B."/>
            <person name="Rensing S.A."/>
            <person name="Grigoriev I.V."/>
            <person name="Corradi N."/>
            <person name="Roux C."/>
            <person name="Martin F."/>
        </authorList>
    </citation>
    <scope>NUCLEOTIDE SEQUENCE [LARGE SCALE GENOMIC DNA]</scope>
    <source>
        <strain evidence="1 2">DAOM 197198</strain>
    </source>
</reference>
<sequence>MKITSEKGNQLAWINNTINVNQENIFEPEKIQYHIYNLWVPAANLADKIIINRYDALPGIGHTCGHNLIAIGGAIALKAIFEKHEIPGKVKLFGRKWRWKIELIKIGAYDDDDDVGVSLMIYPSPLDGSFLNCNKPWERINALNAMVWLIIIMDY</sequence>
<gene>
    <name evidence="1" type="ORF">GLOIN_2v1788353</name>
</gene>
<evidence type="ECO:0000313" key="1">
    <source>
        <dbReference type="EMBL" id="POG60078.1"/>
    </source>
</evidence>
<reference evidence="1 2" key="2">
    <citation type="journal article" date="2018" name="New Phytol.">
        <title>High intraspecific genome diversity in the model arbuscular mycorrhizal symbiont Rhizophagus irregularis.</title>
        <authorList>
            <person name="Chen E.C.H."/>
            <person name="Morin E."/>
            <person name="Beaudet D."/>
            <person name="Noel J."/>
            <person name="Yildirir G."/>
            <person name="Ndikumana S."/>
            <person name="Charron P."/>
            <person name="St-Onge C."/>
            <person name="Giorgi J."/>
            <person name="Kruger M."/>
            <person name="Marton T."/>
            <person name="Ropars J."/>
            <person name="Grigoriev I.V."/>
            <person name="Hainaut M."/>
            <person name="Henrissat B."/>
            <person name="Roux C."/>
            <person name="Martin F."/>
            <person name="Corradi N."/>
        </authorList>
    </citation>
    <scope>NUCLEOTIDE SEQUENCE [LARGE SCALE GENOMIC DNA]</scope>
    <source>
        <strain evidence="1 2">DAOM 197198</strain>
    </source>
</reference>
<accession>A0A2P4P3W7</accession>
<organism evidence="1 2">
    <name type="scientific">Rhizophagus irregularis (strain DAOM 181602 / DAOM 197198 / MUCL 43194)</name>
    <name type="common">Arbuscular mycorrhizal fungus</name>
    <name type="synonym">Glomus intraradices</name>
    <dbReference type="NCBI Taxonomy" id="747089"/>
    <lineage>
        <taxon>Eukaryota</taxon>
        <taxon>Fungi</taxon>
        <taxon>Fungi incertae sedis</taxon>
        <taxon>Mucoromycota</taxon>
        <taxon>Glomeromycotina</taxon>
        <taxon>Glomeromycetes</taxon>
        <taxon>Glomerales</taxon>
        <taxon>Glomeraceae</taxon>
        <taxon>Rhizophagus</taxon>
    </lineage>
</organism>
<name>A0A2P4P3W7_RHIID</name>
<dbReference type="AlphaFoldDB" id="A0A2P4P3W7"/>
<evidence type="ECO:0008006" key="3">
    <source>
        <dbReference type="Google" id="ProtNLM"/>
    </source>
</evidence>